<evidence type="ECO:0000313" key="2">
    <source>
        <dbReference type="EMBL" id="MBW0491564.1"/>
    </source>
</evidence>
<reference evidence="2" key="1">
    <citation type="submission" date="2021-03" db="EMBL/GenBank/DDBJ databases">
        <title>Draft genome sequence of rust myrtle Austropuccinia psidii MF-1, a brazilian biotype.</title>
        <authorList>
            <person name="Quecine M.C."/>
            <person name="Pachon D.M.R."/>
            <person name="Bonatelli M.L."/>
            <person name="Correr F.H."/>
            <person name="Franceschini L.M."/>
            <person name="Leite T.F."/>
            <person name="Margarido G.R.A."/>
            <person name="Almeida C.A."/>
            <person name="Ferrarezi J.A."/>
            <person name="Labate C.A."/>
        </authorList>
    </citation>
    <scope>NUCLEOTIDE SEQUENCE</scope>
    <source>
        <strain evidence="2">MF-1</strain>
    </source>
</reference>
<evidence type="ECO:0000256" key="1">
    <source>
        <dbReference type="SAM" id="MobiDB-lite"/>
    </source>
</evidence>
<sequence>MERGTVKALSQRISKPTLTACKGKITILNPVVTSKGKFPKSEDNKFVQGTVKETLAFKGTNQRTKKAIPEPEGLEDNTLDTVVDGQTLREIIPTLPFTFQFNRNLKPEDMKDMDQSLQLHQLLKDLFQWSMDNTRLQRTYENHQRLESHQAVQTSGGEGKQDKGESIHYPSYRRTTDPDRENSDSFRLTRSRRNQLSSGFTPFRNQQVSAQESPFFTLPGGFQEKRRTQGQEQDLFSPKAERVRPNDPETVGLGERSTQEPEVVVNDSRINSPLNRNITPTQIEHNAVSPESNLNSDVLWLKISQYSEKTQNQFAELEESHERIKKLTSSIDKIVETLQEGHAQLRNVSEEINRILDIVFKENTIAEEAAKKKNSCHNFGSTDHYANNRPKEKKKVYAIEKVPEEQYPIEDSDSDSMGDAIRAQSDEEKDPREEFLVEYQEENPLEIQDIQLEAGISQDTANKNLCKHTQDAQKFLVTPTKGMAYIHGTATKMTVFIDNAQHLLIIYSGEHFSIVARNYPENHFSNRENQLLPTKAKNFNSSSGKMTSIGTIIKEIIVPHRKGNIRLKPEFFVVDDSHIQGFLLGTDY</sequence>
<feature type="region of interest" description="Disordered" evidence="1">
    <location>
        <begin position="241"/>
        <end position="263"/>
    </location>
</feature>
<comment type="caution">
    <text evidence="2">The sequence shown here is derived from an EMBL/GenBank/DDBJ whole genome shotgun (WGS) entry which is preliminary data.</text>
</comment>
<accession>A0A9Q3CUJ3</accession>
<dbReference type="OrthoDB" id="8026949at2759"/>
<dbReference type="AlphaFoldDB" id="A0A9Q3CUJ3"/>
<keyword evidence="3" id="KW-1185">Reference proteome</keyword>
<feature type="compositionally biased region" description="Acidic residues" evidence="1">
    <location>
        <begin position="407"/>
        <end position="416"/>
    </location>
</feature>
<protein>
    <submittedName>
        <fullName evidence="2">Uncharacterized protein</fullName>
    </submittedName>
</protein>
<dbReference type="Proteomes" id="UP000765509">
    <property type="component" value="Unassembled WGS sequence"/>
</dbReference>
<dbReference type="EMBL" id="AVOT02011143">
    <property type="protein sequence ID" value="MBW0491564.1"/>
    <property type="molecule type" value="Genomic_DNA"/>
</dbReference>
<proteinExistence type="predicted"/>
<feature type="compositionally biased region" description="Basic and acidic residues" evidence="1">
    <location>
        <begin position="174"/>
        <end position="184"/>
    </location>
</feature>
<feature type="region of interest" description="Disordered" evidence="1">
    <location>
        <begin position="406"/>
        <end position="431"/>
    </location>
</feature>
<organism evidence="2 3">
    <name type="scientific">Austropuccinia psidii MF-1</name>
    <dbReference type="NCBI Taxonomy" id="1389203"/>
    <lineage>
        <taxon>Eukaryota</taxon>
        <taxon>Fungi</taxon>
        <taxon>Dikarya</taxon>
        <taxon>Basidiomycota</taxon>
        <taxon>Pucciniomycotina</taxon>
        <taxon>Pucciniomycetes</taxon>
        <taxon>Pucciniales</taxon>
        <taxon>Sphaerophragmiaceae</taxon>
        <taxon>Austropuccinia</taxon>
    </lineage>
</organism>
<name>A0A9Q3CUJ3_9BASI</name>
<evidence type="ECO:0000313" key="3">
    <source>
        <dbReference type="Proteomes" id="UP000765509"/>
    </source>
</evidence>
<feature type="compositionally biased region" description="Polar residues" evidence="1">
    <location>
        <begin position="194"/>
        <end position="211"/>
    </location>
</feature>
<gene>
    <name evidence="2" type="ORF">O181_031279</name>
</gene>
<feature type="region of interest" description="Disordered" evidence="1">
    <location>
        <begin position="144"/>
        <end position="211"/>
    </location>
</feature>